<proteinExistence type="predicted"/>
<reference evidence="2 3" key="1">
    <citation type="submission" date="2019-03" db="EMBL/GenBank/DDBJ databases">
        <title>Paraburkholderia sp. 7MH5, isolated from subtropical forest soil.</title>
        <authorList>
            <person name="Gao Z.-H."/>
            <person name="Qiu L.-H."/>
        </authorList>
    </citation>
    <scope>NUCLEOTIDE SEQUENCE [LARGE SCALE GENOMIC DNA]</scope>
    <source>
        <strain evidence="2 3">7MH5</strain>
    </source>
</reference>
<organism evidence="2 3">
    <name type="scientific">Paraburkholderia pallida</name>
    <dbReference type="NCBI Taxonomy" id="2547399"/>
    <lineage>
        <taxon>Bacteria</taxon>
        <taxon>Pseudomonadati</taxon>
        <taxon>Pseudomonadota</taxon>
        <taxon>Betaproteobacteria</taxon>
        <taxon>Burkholderiales</taxon>
        <taxon>Burkholderiaceae</taxon>
        <taxon>Paraburkholderia</taxon>
    </lineage>
</organism>
<dbReference type="OrthoDB" id="9942238at2"/>
<sequence length="59" mass="6651">MHVALSRAIAKKRKSPENRAENKLKTLHEKNMCVLTGRKMLRISGTRNVCCTSVPKDSL</sequence>
<evidence type="ECO:0000313" key="2">
    <source>
        <dbReference type="EMBL" id="QBQ96050.1"/>
    </source>
</evidence>
<keyword evidence="3" id="KW-1185">Reference proteome</keyword>
<dbReference type="EMBL" id="CP038148">
    <property type="protein sequence ID" value="QBQ96050.1"/>
    <property type="molecule type" value="Genomic_DNA"/>
</dbReference>
<gene>
    <name evidence="2" type="ORF">E1956_01875</name>
</gene>
<evidence type="ECO:0000256" key="1">
    <source>
        <dbReference type="SAM" id="MobiDB-lite"/>
    </source>
</evidence>
<protein>
    <submittedName>
        <fullName evidence="2">Uncharacterized protein</fullName>
    </submittedName>
</protein>
<dbReference type="AlphaFoldDB" id="A0A4P7CK31"/>
<feature type="region of interest" description="Disordered" evidence="1">
    <location>
        <begin position="1"/>
        <end position="22"/>
    </location>
</feature>
<dbReference type="KEGG" id="ppai:E1956_01875"/>
<dbReference type="RefSeq" id="WP_134746919.1">
    <property type="nucleotide sequence ID" value="NZ_CP038148.1"/>
</dbReference>
<name>A0A4P7CK31_9BURK</name>
<evidence type="ECO:0000313" key="3">
    <source>
        <dbReference type="Proteomes" id="UP000295727"/>
    </source>
</evidence>
<dbReference type="Proteomes" id="UP000295727">
    <property type="component" value="Chromosome 1"/>
</dbReference>
<accession>A0A4P7CK31</accession>